<evidence type="ECO:0000313" key="2">
    <source>
        <dbReference type="EMBL" id="GBP72640.1"/>
    </source>
</evidence>
<evidence type="ECO:0000313" key="3">
    <source>
        <dbReference type="Proteomes" id="UP000299102"/>
    </source>
</evidence>
<keyword evidence="3" id="KW-1185">Reference proteome</keyword>
<organism evidence="2 3">
    <name type="scientific">Eumeta variegata</name>
    <name type="common">Bagworm moth</name>
    <name type="synonym">Eumeta japonica</name>
    <dbReference type="NCBI Taxonomy" id="151549"/>
    <lineage>
        <taxon>Eukaryota</taxon>
        <taxon>Metazoa</taxon>
        <taxon>Ecdysozoa</taxon>
        <taxon>Arthropoda</taxon>
        <taxon>Hexapoda</taxon>
        <taxon>Insecta</taxon>
        <taxon>Pterygota</taxon>
        <taxon>Neoptera</taxon>
        <taxon>Endopterygota</taxon>
        <taxon>Lepidoptera</taxon>
        <taxon>Glossata</taxon>
        <taxon>Ditrysia</taxon>
        <taxon>Tineoidea</taxon>
        <taxon>Psychidae</taxon>
        <taxon>Oiketicinae</taxon>
        <taxon>Eumeta</taxon>
    </lineage>
</organism>
<dbReference type="EMBL" id="BGZK01001152">
    <property type="protein sequence ID" value="GBP72640.1"/>
    <property type="molecule type" value="Genomic_DNA"/>
</dbReference>
<accession>A0A4C1YC60</accession>
<feature type="region of interest" description="Disordered" evidence="1">
    <location>
        <begin position="98"/>
        <end position="143"/>
    </location>
</feature>
<sequence length="143" mass="16651">MDINIEKRGRRVKRTMPGESAHYAGLSIQEEICRSMYECIGRFIQELSARYGAMKQINNIFQIIETKFMLEASDDALAVAIENLVQIYGEFDKEQVSQEIKSHKRARKGKRSDGRRRAFRGLRCDPLNKKLKPERRTANQFPE</sequence>
<proteinExistence type="predicted"/>
<reference evidence="2 3" key="1">
    <citation type="journal article" date="2019" name="Commun. Biol.">
        <title>The bagworm genome reveals a unique fibroin gene that provides high tensile strength.</title>
        <authorList>
            <person name="Kono N."/>
            <person name="Nakamura H."/>
            <person name="Ohtoshi R."/>
            <person name="Tomita M."/>
            <person name="Numata K."/>
            <person name="Arakawa K."/>
        </authorList>
    </citation>
    <scope>NUCLEOTIDE SEQUENCE [LARGE SCALE GENOMIC DNA]</scope>
</reference>
<feature type="compositionally biased region" description="Basic and acidic residues" evidence="1">
    <location>
        <begin position="111"/>
        <end position="128"/>
    </location>
</feature>
<protein>
    <submittedName>
        <fullName evidence="2">Uncharacterized protein</fullName>
    </submittedName>
</protein>
<dbReference type="OrthoDB" id="10063284at2759"/>
<name>A0A4C1YC60_EUMVA</name>
<gene>
    <name evidence="2" type="ORF">EVAR_83150_1</name>
</gene>
<comment type="caution">
    <text evidence="2">The sequence shown here is derived from an EMBL/GenBank/DDBJ whole genome shotgun (WGS) entry which is preliminary data.</text>
</comment>
<dbReference type="AlphaFoldDB" id="A0A4C1YC60"/>
<evidence type="ECO:0000256" key="1">
    <source>
        <dbReference type="SAM" id="MobiDB-lite"/>
    </source>
</evidence>
<dbReference type="Proteomes" id="UP000299102">
    <property type="component" value="Unassembled WGS sequence"/>
</dbReference>